<dbReference type="GeneID" id="8542316"/>
<evidence type="ECO:0000313" key="2">
    <source>
        <dbReference type="EMBL" id="ACR19395.1"/>
    </source>
</evidence>
<evidence type="ECO:0000256" key="1">
    <source>
        <dbReference type="SAM" id="MobiDB-lite"/>
    </source>
</evidence>
<dbReference type="AlphaFoldDB" id="D0R058"/>
<feature type="region of interest" description="Disordered" evidence="1">
    <location>
        <begin position="57"/>
        <end position="76"/>
    </location>
</feature>
<dbReference type="RefSeq" id="YP_003276011.1">
    <property type="nucleotide sequence ID" value="NC_013444.1"/>
</dbReference>
<feature type="compositionally biased region" description="Basic and acidic residues" evidence="1">
    <location>
        <begin position="57"/>
        <end position="69"/>
    </location>
</feature>
<reference evidence="2" key="1">
    <citation type="journal article" date="2009" name="Curr. Genet.">
        <title>The complete mitochondrial genome sequence of the liverwort Pleurozia purpurea reveals extremely conservative mitochondrial genome evolution in liverworts.</title>
        <authorList>
            <person name="Wang B."/>
            <person name="Xue J."/>
            <person name="Li L."/>
            <person name="Liu Y."/>
            <person name="Qiu Y.L."/>
        </authorList>
    </citation>
    <scope>NUCLEOTIDE SEQUENCE</scope>
</reference>
<name>D0R058_9MARC</name>
<dbReference type="EMBL" id="FJ999996">
    <property type="protein sequence ID" value="ACR19395.1"/>
    <property type="molecule type" value="Genomic_DNA"/>
</dbReference>
<geneLocation type="mitochondrion" evidence="2"/>
<protein>
    <submittedName>
        <fullName evidence="2">Uncharacterized protein</fullName>
    </submittedName>
</protein>
<proteinExistence type="predicted"/>
<keyword evidence="2" id="KW-0496">Mitochondrion</keyword>
<organism evidence="2">
    <name type="scientific">Pleurozia purpurea</name>
    <dbReference type="NCBI Taxonomy" id="280637"/>
    <lineage>
        <taxon>Eukaryota</taxon>
        <taxon>Viridiplantae</taxon>
        <taxon>Streptophyta</taxon>
        <taxon>Embryophyta</taxon>
        <taxon>Marchantiophyta</taxon>
        <taxon>Jungermanniopsida</taxon>
        <taxon>Metzgeriidae</taxon>
        <taxon>Pleuroziales</taxon>
        <taxon>Pleuroziaceae</taxon>
        <taxon>Pleurozia</taxon>
    </lineage>
</organism>
<sequence length="114" mass="12755">MWEEVLRAKKVVSFGPCKAKEARSACKGKEVSGPCKSVSRLKVLTHLRTQRGLGFVGHDETTKQSDKPRGTWSCRTPQNRRTVRQNQGFDCVSGHANDNGSGTQNCRTIYIEKF</sequence>
<gene>
    <name evidence="2" type="ORF">PlpuMp59</name>
</gene>
<accession>D0R058</accession>